<gene>
    <name evidence="2" type="ORF">N7494_012840</name>
</gene>
<dbReference type="CDD" id="cd00077">
    <property type="entry name" value="HDc"/>
    <property type="match status" value="1"/>
</dbReference>
<dbReference type="InterPro" id="IPR012710">
    <property type="entry name" value="Phosphonoacetate_hydro"/>
</dbReference>
<accession>A0AAD6GC31</accession>
<dbReference type="NCBIfam" id="TIGR02335">
    <property type="entry name" value="hydr_PhnA"/>
    <property type="match status" value="1"/>
</dbReference>
<dbReference type="InterPro" id="IPR003607">
    <property type="entry name" value="HD/PDEase_dom"/>
</dbReference>
<dbReference type="Pfam" id="PF01966">
    <property type="entry name" value="HD"/>
    <property type="match status" value="1"/>
</dbReference>
<reference evidence="2 3" key="1">
    <citation type="journal article" date="2023" name="IMA Fungus">
        <title>Comparative genomic study of the Penicillium genus elucidates a diverse pangenome and 15 lateral gene transfer events.</title>
        <authorList>
            <person name="Petersen C."/>
            <person name="Sorensen T."/>
            <person name="Nielsen M.R."/>
            <person name="Sondergaard T.E."/>
            <person name="Sorensen J.L."/>
            <person name="Fitzpatrick D.A."/>
            <person name="Frisvad J.C."/>
            <person name="Nielsen K.L."/>
        </authorList>
    </citation>
    <scope>NUCLEOTIDE SEQUENCE [LARGE SCALE GENOMIC DNA]</scope>
    <source>
        <strain evidence="2 3">IBT 35679</strain>
    </source>
</reference>
<dbReference type="PANTHER" id="PTHR40202">
    <property type="match status" value="1"/>
</dbReference>
<dbReference type="InterPro" id="IPR052567">
    <property type="entry name" value="OP_Dioxygenase"/>
</dbReference>
<dbReference type="SUPFAM" id="SSF109604">
    <property type="entry name" value="HD-domain/PDEase-like"/>
    <property type="match status" value="1"/>
</dbReference>
<dbReference type="PANTHER" id="PTHR40202:SF1">
    <property type="entry name" value="HD DOMAIN-CONTAINING PROTEIN"/>
    <property type="match status" value="1"/>
</dbReference>
<protein>
    <recommendedName>
        <fullName evidence="1">HD domain-containing protein</fullName>
    </recommendedName>
</protein>
<dbReference type="InterPro" id="IPR006674">
    <property type="entry name" value="HD_domain"/>
</dbReference>
<comment type="caution">
    <text evidence="2">The sequence shown here is derived from an EMBL/GenBank/DDBJ whole genome shotgun (WGS) entry which is preliminary data.</text>
</comment>
<evidence type="ECO:0000313" key="3">
    <source>
        <dbReference type="Proteomes" id="UP001220324"/>
    </source>
</evidence>
<dbReference type="EMBL" id="JAQIZZ010000008">
    <property type="protein sequence ID" value="KAJ5526190.1"/>
    <property type="molecule type" value="Genomic_DNA"/>
</dbReference>
<dbReference type="SUPFAM" id="SSF53649">
    <property type="entry name" value="Alkaline phosphatase-like"/>
    <property type="match status" value="1"/>
</dbReference>
<dbReference type="NCBIfam" id="TIGR00277">
    <property type="entry name" value="HDIG"/>
    <property type="match status" value="1"/>
</dbReference>
<evidence type="ECO:0000259" key="1">
    <source>
        <dbReference type="Pfam" id="PF01966"/>
    </source>
</evidence>
<dbReference type="InterPro" id="IPR006675">
    <property type="entry name" value="HDIG_dom"/>
</dbReference>
<feature type="domain" description="HD" evidence="1">
    <location>
        <begin position="48"/>
        <end position="129"/>
    </location>
</feature>
<proteinExistence type="predicted"/>
<dbReference type="Gene3D" id="1.10.3210.10">
    <property type="entry name" value="Hypothetical protein af1432"/>
    <property type="match status" value="1"/>
</dbReference>
<evidence type="ECO:0000313" key="2">
    <source>
        <dbReference type="EMBL" id="KAJ5526190.1"/>
    </source>
</evidence>
<dbReference type="AlphaFoldDB" id="A0AAD6GC31"/>
<dbReference type="Gene3D" id="3.30.1360.110">
    <property type="entry name" value="Domain 2, Phosphonoacetate Hydrolase"/>
    <property type="match status" value="1"/>
</dbReference>
<dbReference type="Proteomes" id="UP001220324">
    <property type="component" value="Unassembled WGS sequence"/>
</dbReference>
<sequence>MNIKISISQAPGTLQSVEEHTRATIKTLFAFLHAQGQGDYLGERVTQLEHSLQCAYLATQSIQYKNDPEVILAALLHDVGRFIPAAEKMDKMITPDGQYVGRMSHEVLGESYLRQIGFSERVCKLVGAHVMAKRYLVATDKTYHDGLSETSKRTLRFQGGRFTETEVLEAQKDPWLQAKLAVRRWDDLAKDPDCVVSPLEAYEEIAYHCLLESRSEFTLHSREYHIPTQPTVVVCIDGFDPEYLESGFKRGFLPTFKSIVENGFHAAAKSCMPSFTNPNNVSIITGAPPSFHGIAGNFFLDRETGEAKMITDDSLLRGSTLLEQMFQRGVRIGAITAKDKLRKILGHGLKGAICFSAERAADCTLEENGIEDVEKWLGQPAPSQYSGELSLFVLDAGIKLLQEKRSDFLYLTLSDYIQHKHAPGSKEADEFMGAIDARLQKLTGLAPVVGITGDHGMNQKSNESGEPNVIFLEEALNANFGPDASRVICPITDPFVRHHGALGSFVRVYLKDISKLESMLSFCKSLPEIEEALSREDAAEKYEMPIDREADIVVISKSHAVMGSKKADHDLSQLKDHPLRSHGGLSEQDIPVLMSKPVDTGLASGESWKNYDIFDLVLNRSA</sequence>
<keyword evidence="3" id="KW-1185">Reference proteome</keyword>
<dbReference type="Pfam" id="PF01663">
    <property type="entry name" value="Phosphodiest"/>
    <property type="match status" value="1"/>
</dbReference>
<name>A0AAD6GC31_9EURO</name>
<dbReference type="InterPro" id="IPR023116">
    <property type="entry name" value="Phosphonoacetate_hydro_insert"/>
</dbReference>
<organism evidence="2 3">
    <name type="scientific">Penicillium frequentans</name>
    <dbReference type="NCBI Taxonomy" id="3151616"/>
    <lineage>
        <taxon>Eukaryota</taxon>
        <taxon>Fungi</taxon>
        <taxon>Dikarya</taxon>
        <taxon>Ascomycota</taxon>
        <taxon>Pezizomycotina</taxon>
        <taxon>Eurotiomycetes</taxon>
        <taxon>Eurotiomycetidae</taxon>
        <taxon>Eurotiales</taxon>
        <taxon>Aspergillaceae</taxon>
        <taxon>Penicillium</taxon>
    </lineage>
</organism>
<dbReference type="Gene3D" id="3.40.720.10">
    <property type="entry name" value="Alkaline Phosphatase, subunit A"/>
    <property type="match status" value="1"/>
</dbReference>
<dbReference type="InterPro" id="IPR017850">
    <property type="entry name" value="Alkaline_phosphatase_core_sf"/>
</dbReference>
<dbReference type="GO" id="GO:0047400">
    <property type="term" value="F:phosphonoacetate hydrolase activity"/>
    <property type="evidence" value="ECO:0007669"/>
    <property type="project" value="InterPro"/>
</dbReference>
<dbReference type="InterPro" id="IPR002591">
    <property type="entry name" value="Phosphodiest/P_Trfase"/>
</dbReference>
<dbReference type="CDD" id="cd16018">
    <property type="entry name" value="Enpp"/>
    <property type="match status" value="1"/>
</dbReference>